<evidence type="ECO:0000256" key="7">
    <source>
        <dbReference type="ARBA" id="ARBA00023002"/>
    </source>
</evidence>
<dbReference type="Gene3D" id="1.20.1440.130">
    <property type="entry name" value="VKOR domain"/>
    <property type="match status" value="1"/>
</dbReference>
<dbReference type="Pfam" id="PF13462">
    <property type="entry name" value="Thioredoxin_4"/>
    <property type="match status" value="1"/>
</dbReference>
<dbReference type="PANTHER" id="PTHR13887:SF56">
    <property type="entry name" value="THIOREDOXIN-LIKE REDUCTASE RV2466C"/>
    <property type="match status" value="1"/>
</dbReference>
<evidence type="ECO:0000313" key="14">
    <source>
        <dbReference type="EMBL" id="NBC45932.1"/>
    </source>
</evidence>
<feature type="compositionally biased region" description="Pro residues" evidence="11">
    <location>
        <begin position="221"/>
        <end position="230"/>
    </location>
</feature>
<keyword evidence="6 12" id="KW-1133">Transmembrane helix</keyword>
<keyword evidence="10" id="KW-0676">Redox-active center</keyword>
<comment type="caution">
    <text evidence="14">The sequence shown here is derived from an EMBL/GenBank/DDBJ whole genome shotgun (WGS) entry which is preliminary data.</text>
</comment>
<organism evidence="14 15">
    <name type="scientific">Corallococcus exiguus</name>
    <dbReference type="NCBI Taxonomy" id="83462"/>
    <lineage>
        <taxon>Bacteria</taxon>
        <taxon>Pseudomonadati</taxon>
        <taxon>Myxococcota</taxon>
        <taxon>Myxococcia</taxon>
        <taxon>Myxococcales</taxon>
        <taxon>Cystobacterineae</taxon>
        <taxon>Myxococcaceae</taxon>
        <taxon>Corallococcus</taxon>
    </lineage>
</organism>
<sequence>MSKKAPTPAAPVPTRGALALLALGLVTSGLAVYQWLELLTVRAGGSTACSISETVNCATVWNSDFASAVHDTLGIPIAGLGLVWGLAAVGLSALYLAWAKAGRDVRPATNGLRLLALAGVVSIIVFAAVSAQLGVVCPTCMGTYALVLVFTGVAWRGLPGPLMPQAGEWGDTLKWTVGISAVAFVAMQMPGRATPHAPKAGAFLPPVASTQAPNTSGSNSPMPPPPPAPPATLGEFIASLDPQQRQFLSDALAVYRAATPKLAAYPPRALYGPADAPVKVLEWTDSKCPHCKMLVEELAAIKQHAPQGMLSVEARQFPLDGQCNPAIPNRGPDALSVRCAAARATVCLEGAKDFWTLRERLFAAQAFLDTDKVMEIASSGSVARPQLEACMTAPETIGKLRQDVEYAMRFNIQGTPLVLVNGREVPPFAPLIYALVLASGNPDAPAFSALPPPRSRGTGSPGHEGHAHP</sequence>
<feature type="compositionally biased region" description="Polar residues" evidence="11">
    <location>
        <begin position="208"/>
        <end position="220"/>
    </location>
</feature>
<dbReference type="SUPFAM" id="SSF52833">
    <property type="entry name" value="Thioredoxin-like"/>
    <property type="match status" value="1"/>
</dbReference>
<feature type="transmembrane region" description="Helical" evidence="12">
    <location>
        <begin position="110"/>
        <end position="129"/>
    </location>
</feature>
<dbReference type="SMART" id="SM00756">
    <property type="entry name" value="VKc"/>
    <property type="match status" value="1"/>
</dbReference>
<evidence type="ECO:0000313" key="15">
    <source>
        <dbReference type="Proteomes" id="UP000537825"/>
    </source>
</evidence>
<dbReference type="PANTHER" id="PTHR13887">
    <property type="entry name" value="GLUTATHIONE S-TRANSFERASE KAPPA"/>
    <property type="match status" value="1"/>
</dbReference>
<accession>A0A7X5BZ21</accession>
<dbReference type="GO" id="GO:0048038">
    <property type="term" value="F:quinone binding"/>
    <property type="evidence" value="ECO:0007669"/>
    <property type="project" value="UniProtKB-KW"/>
</dbReference>
<name>A0A7X5BZ21_9BACT</name>
<comment type="subcellular location">
    <subcellularLocation>
        <location evidence="1">Membrane</location>
        <topology evidence="1">Multi-pass membrane protein</topology>
    </subcellularLocation>
</comment>
<keyword evidence="4 12" id="KW-0812">Transmembrane</keyword>
<evidence type="ECO:0000256" key="9">
    <source>
        <dbReference type="ARBA" id="ARBA00023157"/>
    </source>
</evidence>
<comment type="similarity">
    <text evidence="2">Belongs to the thioredoxin family. DsbA subfamily.</text>
</comment>
<comment type="similarity">
    <text evidence="3">Belongs to the VKOR family.</text>
</comment>
<proteinExistence type="inferred from homology"/>
<dbReference type="AlphaFoldDB" id="A0A7X5BZ21"/>
<dbReference type="Pfam" id="PF07884">
    <property type="entry name" value="VKOR"/>
    <property type="match status" value="1"/>
</dbReference>
<keyword evidence="15" id="KW-1185">Reference proteome</keyword>
<feature type="region of interest" description="Disordered" evidence="11">
    <location>
        <begin position="446"/>
        <end position="469"/>
    </location>
</feature>
<protein>
    <submittedName>
        <fullName evidence="14">Thioredoxin domain-containing protein</fullName>
    </submittedName>
</protein>
<dbReference type="RefSeq" id="WP_161663331.1">
    <property type="nucleotide sequence ID" value="NZ_CBCSLE010000057.1"/>
</dbReference>
<dbReference type="Proteomes" id="UP000537825">
    <property type="component" value="Unassembled WGS sequence"/>
</dbReference>
<dbReference type="InterPro" id="IPR012932">
    <property type="entry name" value="VKOR"/>
</dbReference>
<reference evidence="14 15" key="1">
    <citation type="submission" date="2020-01" db="EMBL/GenBank/DDBJ databases">
        <title>The draft genome sequence of Corallococcus exiguus DSM 14696.</title>
        <authorList>
            <person name="Zhang X."/>
            <person name="Zhu H."/>
        </authorList>
    </citation>
    <scope>NUCLEOTIDE SEQUENCE [LARGE SCALE GENOMIC DNA]</scope>
    <source>
        <strain evidence="14 15">DSM 14696</strain>
    </source>
</reference>
<evidence type="ECO:0000256" key="12">
    <source>
        <dbReference type="SAM" id="Phobius"/>
    </source>
</evidence>
<keyword evidence="5" id="KW-0874">Quinone</keyword>
<evidence type="ECO:0000256" key="8">
    <source>
        <dbReference type="ARBA" id="ARBA00023136"/>
    </source>
</evidence>
<keyword evidence="7" id="KW-0560">Oxidoreductase</keyword>
<keyword evidence="9" id="KW-1015">Disulfide bond</keyword>
<evidence type="ECO:0000256" key="5">
    <source>
        <dbReference type="ARBA" id="ARBA00022719"/>
    </source>
</evidence>
<gene>
    <name evidence="14" type="ORF">GTZ93_39715</name>
</gene>
<evidence type="ECO:0000256" key="4">
    <source>
        <dbReference type="ARBA" id="ARBA00022692"/>
    </source>
</evidence>
<keyword evidence="8 12" id="KW-0472">Membrane</keyword>
<evidence type="ECO:0000256" key="10">
    <source>
        <dbReference type="ARBA" id="ARBA00023284"/>
    </source>
</evidence>
<evidence type="ECO:0000256" key="3">
    <source>
        <dbReference type="ARBA" id="ARBA00006214"/>
    </source>
</evidence>
<feature type="transmembrane region" description="Helical" evidence="12">
    <location>
        <begin position="73"/>
        <end position="98"/>
    </location>
</feature>
<feature type="domain" description="Vitamin K epoxide reductase" evidence="13">
    <location>
        <begin position="10"/>
        <end position="158"/>
    </location>
</feature>
<evidence type="ECO:0000256" key="6">
    <source>
        <dbReference type="ARBA" id="ARBA00022989"/>
    </source>
</evidence>
<dbReference type="GO" id="GO:0016020">
    <property type="term" value="C:membrane"/>
    <property type="evidence" value="ECO:0007669"/>
    <property type="project" value="UniProtKB-SubCell"/>
</dbReference>
<dbReference type="Gene3D" id="3.40.30.10">
    <property type="entry name" value="Glutaredoxin"/>
    <property type="match status" value="1"/>
</dbReference>
<dbReference type="EMBL" id="JAAAPK010000016">
    <property type="protein sequence ID" value="NBC45932.1"/>
    <property type="molecule type" value="Genomic_DNA"/>
</dbReference>
<dbReference type="GO" id="GO:0016491">
    <property type="term" value="F:oxidoreductase activity"/>
    <property type="evidence" value="ECO:0007669"/>
    <property type="project" value="UniProtKB-KW"/>
</dbReference>
<evidence type="ECO:0000256" key="11">
    <source>
        <dbReference type="SAM" id="MobiDB-lite"/>
    </source>
</evidence>
<evidence type="ECO:0000256" key="1">
    <source>
        <dbReference type="ARBA" id="ARBA00004141"/>
    </source>
</evidence>
<evidence type="ECO:0000259" key="13">
    <source>
        <dbReference type="SMART" id="SM00756"/>
    </source>
</evidence>
<dbReference type="CDD" id="cd12920">
    <property type="entry name" value="VKOR_3"/>
    <property type="match status" value="1"/>
</dbReference>
<dbReference type="InterPro" id="IPR036249">
    <property type="entry name" value="Thioredoxin-like_sf"/>
</dbReference>
<evidence type="ECO:0000256" key="2">
    <source>
        <dbReference type="ARBA" id="ARBA00005791"/>
    </source>
</evidence>
<dbReference type="InterPro" id="IPR012336">
    <property type="entry name" value="Thioredoxin-like_fold"/>
</dbReference>
<feature type="region of interest" description="Disordered" evidence="11">
    <location>
        <begin position="208"/>
        <end position="230"/>
    </location>
</feature>
<dbReference type="InterPro" id="IPR038354">
    <property type="entry name" value="VKOR_sf"/>
</dbReference>